<dbReference type="EMBL" id="PPTF01000073">
    <property type="protein sequence ID" value="POA97454.1"/>
    <property type="molecule type" value="Genomic_DNA"/>
</dbReference>
<dbReference type="InterPro" id="IPR049220">
    <property type="entry name" value="DUF6868"/>
</dbReference>
<protein>
    <recommendedName>
        <fullName evidence="2">DUF6868 domain-containing protein</fullName>
    </recommendedName>
</protein>
<name>A0A2K4MK35_9NEIS</name>
<organism evidence="3 4">
    <name type="scientific">Chromobacterium sinusclupearum</name>
    <dbReference type="NCBI Taxonomy" id="2077146"/>
    <lineage>
        <taxon>Bacteria</taxon>
        <taxon>Pseudomonadati</taxon>
        <taxon>Pseudomonadota</taxon>
        <taxon>Betaproteobacteria</taxon>
        <taxon>Neisseriales</taxon>
        <taxon>Chromobacteriaceae</taxon>
        <taxon>Chromobacterium</taxon>
    </lineage>
</organism>
<keyword evidence="1" id="KW-0472">Membrane</keyword>
<dbReference type="RefSeq" id="WP_103321239.1">
    <property type="nucleotide sequence ID" value="NZ_PPTF01000073.1"/>
</dbReference>
<dbReference type="Pfam" id="PF21742">
    <property type="entry name" value="DUF6868"/>
    <property type="match status" value="1"/>
</dbReference>
<evidence type="ECO:0000256" key="1">
    <source>
        <dbReference type="SAM" id="Phobius"/>
    </source>
</evidence>
<feature type="transmembrane region" description="Helical" evidence="1">
    <location>
        <begin position="55"/>
        <end position="78"/>
    </location>
</feature>
<gene>
    <name evidence="3" type="ORF">C2134_16625</name>
</gene>
<evidence type="ECO:0000313" key="4">
    <source>
        <dbReference type="Proteomes" id="UP000236416"/>
    </source>
</evidence>
<dbReference type="Proteomes" id="UP000236416">
    <property type="component" value="Unassembled WGS sequence"/>
</dbReference>
<dbReference type="AlphaFoldDB" id="A0A2K4MK35"/>
<sequence length="81" mass="9530">MDIAQIERLLLINLAFHYAILILWFGVFHCFHGWLYRLHSRWFRLSEPAFDLLNYGGIGLYKILVLVFNLAPLAALWLSKP</sequence>
<feature type="domain" description="DUF6868" evidence="2">
    <location>
        <begin position="1"/>
        <end position="78"/>
    </location>
</feature>
<keyword evidence="1" id="KW-1133">Transmembrane helix</keyword>
<accession>A0A2K4MK35</accession>
<keyword evidence="4" id="KW-1185">Reference proteome</keyword>
<keyword evidence="1" id="KW-0812">Transmembrane</keyword>
<evidence type="ECO:0000313" key="3">
    <source>
        <dbReference type="EMBL" id="POA97454.1"/>
    </source>
</evidence>
<feature type="transmembrane region" description="Helical" evidence="1">
    <location>
        <begin position="12"/>
        <end position="35"/>
    </location>
</feature>
<proteinExistence type="predicted"/>
<comment type="caution">
    <text evidence="3">The sequence shown here is derived from an EMBL/GenBank/DDBJ whole genome shotgun (WGS) entry which is preliminary data.</text>
</comment>
<evidence type="ECO:0000259" key="2">
    <source>
        <dbReference type="Pfam" id="PF21742"/>
    </source>
</evidence>
<reference evidence="3 4" key="1">
    <citation type="submission" date="2018-01" db="EMBL/GenBank/DDBJ databases">
        <title>Genomic Sequence of Chromobacterium MWU13-2610 from wild cranberry bogs within the Cape Cod National Seashore.</title>
        <authorList>
            <person name="O'Hara-Hanley K."/>
            <person name="Soby S."/>
            <person name="Harrison A."/>
        </authorList>
    </citation>
    <scope>NUCLEOTIDE SEQUENCE [LARGE SCALE GENOMIC DNA]</scope>
    <source>
        <strain evidence="3 4">MWU13-2610</strain>
    </source>
</reference>